<dbReference type="Pfam" id="PF00725">
    <property type="entry name" value="3HCDH"/>
    <property type="match status" value="1"/>
</dbReference>
<evidence type="ECO:0000256" key="8">
    <source>
        <dbReference type="ARBA" id="ARBA00038962"/>
    </source>
</evidence>
<keyword evidence="4" id="KW-0963">Cytoplasm</keyword>
<dbReference type="GO" id="GO:0070403">
    <property type="term" value="F:NAD+ binding"/>
    <property type="evidence" value="ECO:0007669"/>
    <property type="project" value="InterPro"/>
</dbReference>
<evidence type="ECO:0000256" key="5">
    <source>
        <dbReference type="ARBA" id="ARBA00022553"/>
    </source>
</evidence>
<dbReference type="InterPro" id="IPR008927">
    <property type="entry name" value="6-PGluconate_DH-like_C_sf"/>
</dbReference>
<reference evidence="13 14" key="1">
    <citation type="submission" date="2017-03" db="EMBL/GenBank/DDBJ databases">
        <authorList>
            <person name="Afonso C.L."/>
            <person name="Miller P.J."/>
            <person name="Scott M.A."/>
            <person name="Spackman E."/>
            <person name="Goraichik I."/>
            <person name="Dimitrov K.M."/>
            <person name="Suarez D.L."/>
            <person name="Swayne D.E."/>
        </authorList>
    </citation>
    <scope>NUCLEOTIDE SEQUENCE [LARGE SCALE GENOMIC DNA]</scope>
    <source>
        <strain evidence="13 14">CECT 7450</strain>
    </source>
</reference>
<dbReference type="PANTHER" id="PTHR48075:SF1">
    <property type="entry name" value="LAMBDA-CRYSTALLIN HOMOLOG"/>
    <property type="match status" value="1"/>
</dbReference>
<dbReference type="EMBL" id="FWFX01000001">
    <property type="protein sequence ID" value="SLN13190.1"/>
    <property type="molecule type" value="Genomic_DNA"/>
</dbReference>
<dbReference type="InterPro" id="IPR006176">
    <property type="entry name" value="3-OHacyl-CoA_DH_NAD-bd"/>
</dbReference>
<feature type="domain" description="3-hydroxyacyl-CoA dehydrogenase C-terminal" evidence="11">
    <location>
        <begin position="190"/>
        <end position="288"/>
    </location>
</feature>
<evidence type="ECO:0000256" key="6">
    <source>
        <dbReference type="ARBA" id="ARBA00023002"/>
    </source>
</evidence>
<keyword evidence="6 13" id="KW-0560">Oxidoreductase</keyword>
<evidence type="ECO:0000313" key="14">
    <source>
        <dbReference type="Proteomes" id="UP000193061"/>
    </source>
</evidence>
<protein>
    <recommendedName>
        <fullName evidence="9">L-gulonate 3-dehydrogenase</fullName>
        <ecNumber evidence="8">1.1.1.45</ecNumber>
    </recommendedName>
    <alternativeName>
        <fullName evidence="9">L-gulonate 3-dehydrogenase</fullName>
    </alternativeName>
</protein>
<feature type="domain" description="3-hydroxyacyl-CoA dehydrogenase NAD binding" evidence="12">
    <location>
        <begin position="10"/>
        <end position="186"/>
    </location>
</feature>
<evidence type="ECO:0000256" key="3">
    <source>
        <dbReference type="ARBA" id="ARBA00011738"/>
    </source>
</evidence>
<dbReference type="AlphaFoldDB" id="A0A1X6Y7Q0"/>
<name>A0A1X6Y7Q0_9RHOB</name>
<sequence>MKPVEETHSTAVVGNGLMGQGISQVLARSGKTVKLIGRNPDSLNRAMETIRSNFAAFVARKHTTQEDADAAISRISTTTEYEAAADVDVVIEAVPAVRETQIEVFGRLDQICAPDVVLASTSGQPISLMVDEMKHPERAIAAHFIYPAQLMPLVEVCGGEKTSPDVINWTCRFLESVGQTVALMDKEVDGFIVNRLQFAIMREAWSMWANGIASAEAIDASMRLTLGRRYSVTGPIESAELGGLDIIHMFGEFLFPDLDNITTPPEAVTALVRDGNYGLKSGKGIYDWSKRDGAALLAKRADRLFEHLAEDAG</sequence>
<dbReference type="GO" id="GO:0006631">
    <property type="term" value="P:fatty acid metabolic process"/>
    <property type="evidence" value="ECO:0007669"/>
    <property type="project" value="InterPro"/>
</dbReference>
<evidence type="ECO:0000256" key="2">
    <source>
        <dbReference type="ARBA" id="ARBA00009463"/>
    </source>
</evidence>
<dbReference type="PANTHER" id="PTHR48075">
    <property type="entry name" value="3-HYDROXYACYL-COA DEHYDROGENASE FAMILY PROTEIN"/>
    <property type="match status" value="1"/>
</dbReference>
<comment type="subcellular location">
    <subcellularLocation>
        <location evidence="1">Cytoplasm</location>
    </subcellularLocation>
</comment>
<organism evidence="13 14">
    <name type="scientific">Roseovarius albus</name>
    <dbReference type="NCBI Taxonomy" id="1247867"/>
    <lineage>
        <taxon>Bacteria</taxon>
        <taxon>Pseudomonadati</taxon>
        <taxon>Pseudomonadota</taxon>
        <taxon>Alphaproteobacteria</taxon>
        <taxon>Rhodobacterales</taxon>
        <taxon>Roseobacteraceae</taxon>
        <taxon>Roseovarius</taxon>
    </lineage>
</organism>
<comment type="similarity">
    <text evidence="2">Belongs to the 3-hydroxyacyl-CoA dehydrogenase family.</text>
</comment>
<dbReference type="Proteomes" id="UP000193061">
    <property type="component" value="Unassembled WGS sequence"/>
</dbReference>
<dbReference type="Pfam" id="PF02737">
    <property type="entry name" value="3HCDH_N"/>
    <property type="match status" value="1"/>
</dbReference>
<feature type="site" description="Important for catalytic activity" evidence="10">
    <location>
        <position position="143"/>
    </location>
</feature>
<dbReference type="InterPro" id="IPR006108">
    <property type="entry name" value="3HC_DH_C"/>
</dbReference>
<keyword evidence="14" id="KW-1185">Reference proteome</keyword>
<dbReference type="OrthoDB" id="9771883at2"/>
<evidence type="ECO:0000256" key="10">
    <source>
        <dbReference type="PIRSR" id="PIRSR000105-1"/>
    </source>
</evidence>
<evidence type="ECO:0000259" key="11">
    <source>
        <dbReference type="Pfam" id="PF00725"/>
    </source>
</evidence>
<proteinExistence type="inferred from homology"/>
<dbReference type="GO" id="GO:0050104">
    <property type="term" value="F:L-gulonate 3-dehydrogenase activity"/>
    <property type="evidence" value="ECO:0007669"/>
    <property type="project" value="UniProtKB-EC"/>
</dbReference>
<dbReference type="InterPro" id="IPR013328">
    <property type="entry name" value="6PGD_dom2"/>
</dbReference>
<dbReference type="RefSeq" id="WP_085803722.1">
    <property type="nucleotide sequence ID" value="NZ_FWFX01000001.1"/>
</dbReference>
<evidence type="ECO:0000256" key="7">
    <source>
        <dbReference type="ARBA" id="ARBA00023027"/>
    </source>
</evidence>
<dbReference type="EC" id="1.1.1.45" evidence="8"/>
<dbReference type="PIRSF" id="PIRSF000105">
    <property type="entry name" value="HCDH"/>
    <property type="match status" value="1"/>
</dbReference>
<dbReference type="SUPFAM" id="SSF51735">
    <property type="entry name" value="NAD(P)-binding Rossmann-fold domains"/>
    <property type="match status" value="1"/>
</dbReference>
<evidence type="ECO:0000259" key="12">
    <source>
        <dbReference type="Pfam" id="PF02737"/>
    </source>
</evidence>
<dbReference type="InterPro" id="IPR022694">
    <property type="entry name" value="3-OHacyl-CoA_DH"/>
</dbReference>
<dbReference type="InterPro" id="IPR036291">
    <property type="entry name" value="NAD(P)-bd_dom_sf"/>
</dbReference>
<evidence type="ECO:0000256" key="9">
    <source>
        <dbReference type="ARBA" id="ARBA00042709"/>
    </source>
</evidence>
<dbReference type="SUPFAM" id="SSF48179">
    <property type="entry name" value="6-phosphogluconate dehydrogenase C-terminal domain-like"/>
    <property type="match status" value="1"/>
</dbReference>
<keyword evidence="7" id="KW-0520">NAD</keyword>
<evidence type="ECO:0000256" key="4">
    <source>
        <dbReference type="ARBA" id="ARBA00022490"/>
    </source>
</evidence>
<dbReference type="GO" id="GO:0005737">
    <property type="term" value="C:cytoplasm"/>
    <property type="evidence" value="ECO:0007669"/>
    <property type="project" value="UniProtKB-SubCell"/>
</dbReference>
<evidence type="ECO:0000256" key="1">
    <source>
        <dbReference type="ARBA" id="ARBA00004496"/>
    </source>
</evidence>
<dbReference type="Gene3D" id="3.40.50.720">
    <property type="entry name" value="NAD(P)-binding Rossmann-like Domain"/>
    <property type="match status" value="1"/>
</dbReference>
<gene>
    <name evidence="13" type="primary">mmgB_1</name>
    <name evidence="13" type="ORF">ROA7450_00170</name>
</gene>
<dbReference type="Gene3D" id="1.10.1040.10">
    <property type="entry name" value="N-(1-d-carboxylethyl)-l-norvaline Dehydrogenase, domain 2"/>
    <property type="match status" value="1"/>
</dbReference>
<keyword evidence="5" id="KW-0597">Phosphoprotein</keyword>
<evidence type="ECO:0000313" key="13">
    <source>
        <dbReference type="EMBL" id="SLN13190.1"/>
    </source>
</evidence>
<accession>A0A1X6Y7Q0</accession>
<comment type="subunit">
    <text evidence="3">Homodimer.</text>
</comment>